<proteinExistence type="predicted"/>
<name>A0A2H1VLG3_SPOFR</name>
<feature type="region of interest" description="Disordered" evidence="1">
    <location>
        <begin position="1"/>
        <end position="21"/>
    </location>
</feature>
<evidence type="ECO:0000256" key="1">
    <source>
        <dbReference type="SAM" id="MobiDB-lite"/>
    </source>
</evidence>
<protein>
    <submittedName>
        <fullName evidence="2">SFRICE_038121</fullName>
    </submittedName>
</protein>
<evidence type="ECO:0000313" key="2">
    <source>
        <dbReference type="EMBL" id="SOQ41699.1"/>
    </source>
</evidence>
<sequence length="63" mass="7017">MSSPSSNSRVLEENHSMASLTRARREGVRLLLTTSKTTSFLLLLFEPEPRCGASLYFVMVKAV</sequence>
<accession>A0A2H1VLG3</accession>
<dbReference type="AlphaFoldDB" id="A0A2H1VLG3"/>
<dbReference type="EMBL" id="ODYU01003224">
    <property type="protein sequence ID" value="SOQ41699.1"/>
    <property type="molecule type" value="Genomic_DNA"/>
</dbReference>
<reference evidence="2" key="1">
    <citation type="submission" date="2016-07" db="EMBL/GenBank/DDBJ databases">
        <authorList>
            <person name="Bretaudeau A."/>
        </authorList>
    </citation>
    <scope>NUCLEOTIDE SEQUENCE</scope>
    <source>
        <strain evidence="2">Rice</strain>
        <tissue evidence="2">Whole body</tissue>
    </source>
</reference>
<gene>
    <name evidence="2" type="ORF">SFRICE_038121</name>
</gene>
<organism evidence="2">
    <name type="scientific">Spodoptera frugiperda</name>
    <name type="common">Fall armyworm</name>
    <dbReference type="NCBI Taxonomy" id="7108"/>
    <lineage>
        <taxon>Eukaryota</taxon>
        <taxon>Metazoa</taxon>
        <taxon>Ecdysozoa</taxon>
        <taxon>Arthropoda</taxon>
        <taxon>Hexapoda</taxon>
        <taxon>Insecta</taxon>
        <taxon>Pterygota</taxon>
        <taxon>Neoptera</taxon>
        <taxon>Endopterygota</taxon>
        <taxon>Lepidoptera</taxon>
        <taxon>Glossata</taxon>
        <taxon>Ditrysia</taxon>
        <taxon>Noctuoidea</taxon>
        <taxon>Noctuidae</taxon>
        <taxon>Amphipyrinae</taxon>
        <taxon>Spodoptera</taxon>
    </lineage>
</organism>